<dbReference type="Proteomes" id="UP000887580">
    <property type="component" value="Unplaced"/>
</dbReference>
<name>A0AC35FD43_9BILA</name>
<evidence type="ECO:0000313" key="1">
    <source>
        <dbReference type="Proteomes" id="UP000887580"/>
    </source>
</evidence>
<sequence>MSKRKRRNDSEEPEDRHREKEVEDGEVKREETPELPKKKEVNPILTRAGGAYIPPARLRMMMEQQADKKDETYQRMNWEKLKKKIHGQVNKVNVGNIVQVVRELLQENVIRGKGLLARSIIQAQTFSPSFSHVYAALVSIINSKFPNIGELIIRRLIIQFKRAFKNLNKATCVTVSTFLGHLANQRVVHELLILELLLVLMKDPTDDSIEIAVNLLKVCGQMLSQVTPQGTFAIFEQLRSILENCNDITSRTQYMIEVLFHVRKEKFISYPSVIEELDLIEEEDQVCHLVHIISEDDKPLDPETGLNVFKYDPNFEENEAQYDEIRQEIIGDADDSDEEEEGGGGGQPAAAGGEDGEAEDTVKPLVSMKIVDMTEAEQAAFRRKVYLTIQSSLDFQEAAHKLIKNVYKPGIEAELCNMIVDCCAQQRSYTPFFGKLAERFCKLRKEFQDSFEKISRDTYHTIHRFDITKLRNMAKLVSHLLSTDSIAWSIFSEVKMTEEDTTSSGRIYIKTIFLELSEVLGLVKLDERLNDPTMKHNFEGLFPKDHPKNSRFAINFFSYIGLSGLTLDLRKHLKKKEKKLKEEAEVKEEASSSSSSDSSSDSDSNGSSSDSDSDSSSSSSTSSAASSVASPKRTKTKKIKQEIMDSPPRKQIKLEPADDYEHRERRENRSHHGRDDENRKNRSHRGRDDENSHRRRDRGDDERRHRDKENERHSRRSSPPRHNSRSPDRRRH</sequence>
<organism evidence="1 2">
    <name type="scientific">Panagrolaimus sp. PS1159</name>
    <dbReference type="NCBI Taxonomy" id="55785"/>
    <lineage>
        <taxon>Eukaryota</taxon>
        <taxon>Metazoa</taxon>
        <taxon>Ecdysozoa</taxon>
        <taxon>Nematoda</taxon>
        <taxon>Chromadorea</taxon>
        <taxon>Rhabditida</taxon>
        <taxon>Tylenchina</taxon>
        <taxon>Panagrolaimomorpha</taxon>
        <taxon>Panagrolaimoidea</taxon>
        <taxon>Panagrolaimidae</taxon>
        <taxon>Panagrolaimus</taxon>
    </lineage>
</organism>
<reference evidence="2" key="1">
    <citation type="submission" date="2022-11" db="UniProtKB">
        <authorList>
            <consortium name="WormBaseParasite"/>
        </authorList>
    </citation>
    <scope>IDENTIFICATION</scope>
</reference>
<proteinExistence type="predicted"/>
<dbReference type="WBParaSite" id="PS1159_v2.g16319.t1">
    <property type="protein sequence ID" value="PS1159_v2.g16319.t1"/>
    <property type="gene ID" value="PS1159_v2.g16319"/>
</dbReference>
<accession>A0AC35FD43</accession>
<evidence type="ECO:0000313" key="2">
    <source>
        <dbReference type="WBParaSite" id="PS1159_v2.g16319.t1"/>
    </source>
</evidence>
<protein>
    <submittedName>
        <fullName evidence="2">MI domain-containing protein</fullName>
    </submittedName>
</protein>